<dbReference type="InterPro" id="IPR000086">
    <property type="entry name" value="NUDIX_hydrolase_dom"/>
</dbReference>
<dbReference type="Gene3D" id="3.90.79.10">
    <property type="entry name" value="Nucleoside Triphosphate Pyrophosphohydrolase"/>
    <property type="match status" value="1"/>
</dbReference>
<dbReference type="SUPFAM" id="SSF55811">
    <property type="entry name" value="Nudix"/>
    <property type="match status" value="1"/>
</dbReference>
<organism evidence="3 4">
    <name type="scientific">Streptomyces roseicoloratus</name>
    <dbReference type="NCBI Taxonomy" id="2508722"/>
    <lineage>
        <taxon>Bacteria</taxon>
        <taxon>Bacillati</taxon>
        <taxon>Actinomycetota</taxon>
        <taxon>Actinomycetes</taxon>
        <taxon>Kitasatosporales</taxon>
        <taxon>Streptomycetaceae</taxon>
        <taxon>Streptomyces</taxon>
    </lineage>
</organism>
<evidence type="ECO:0000259" key="2">
    <source>
        <dbReference type="PROSITE" id="PS51462"/>
    </source>
</evidence>
<sequence>MGSGKGSGKDKDKDADIEIALVFRPKYQDWSHPKGKLKPGETLVACALREVREETGQICELGVPLPSVRYLAHGRPKEVHYWAGRALGGDFTPTREIAALLWLPPAEARARLTQPRDRELLDALLATTPH</sequence>
<evidence type="ECO:0000313" key="3">
    <source>
        <dbReference type="EMBL" id="WMX48891.1"/>
    </source>
</evidence>
<feature type="domain" description="Nudix hydrolase" evidence="2">
    <location>
        <begin position="1"/>
        <end position="126"/>
    </location>
</feature>
<dbReference type="Pfam" id="PF00293">
    <property type="entry name" value="NUDIX"/>
    <property type="match status" value="1"/>
</dbReference>
<dbReference type="PROSITE" id="PS51462">
    <property type="entry name" value="NUDIX"/>
    <property type="match status" value="1"/>
</dbReference>
<dbReference type="InterPro" id="IPR015797">
    <property type="entry name" value="NUDIX_hydrolase-like_dom_sf"/>
</dbReference>
<gene>
    <name evidence="3" type="ORF">RGF97_14940</name>
</gene>
<dbReference type="PANTHER" id="PTHR21340:SF0">
    <property type="entry name" value="BIS(5'-NUCLEOSYL)-TETRAPHOSPHATASE [ASYMMETRICAL]"/>
    <property type="match status" value="1"/>
</dbReference>
<accession>A0ABY9S3B7</accession>
<dbReference type="GO" id="GO:0016787">
    <property type="term" value="F:hydrolase activity"/>
    <property type="evidence" value="ECO:0007669"/>
    <property type="project" value="UniProtKB-KW"/>
</dbReference>
<dbReference type="InterPro" id="IPR051325">
    <property type="entry name" value="Nudix_hydrolase_domain"/>
</dbReference>
<dbReference type="InterPro" id="IPR020084">
    <property type="entry name" value="NUDIX_hydrolase_CS"/>
</dbReference>
<protein>
    <submittedName>
        <fullName evidence="3">NUDIX hydrolase</fullName>
        <ecNumber evidence="3">3.6.-.-</ecNumber>
    </submittedName>
</protein>
<evidence type="ECO:0000313" key="4">
    <source>
        <dbReference type="Proteomes" id="UP001250858"/>
    </source>
</evidence>
<proteinExistence type="predicted"/>
<reference evidence="3 4" key="1">
    <citation type="submission" date="2023-09" db="EMBL/GenBank/DDBJ databases">
        <title>Complete genome of Streptomyces roseicoloratus T14.</title>
        <authorList>
            <person name="Bashizi T."/>
            <person name="Kim M.-J."/>
            <person name="Lee G."/>
            <person name="Tagele S.B."/>
            <person name="Shin J.-H."/>
        </authorList>
    </citation>
    <scope>NUCLEOTIDE SEQUENCE [LARGE SCALE GENOMIC DNA]</scope>
    <source>
        <strain evidence="3 4">T14</strain>
    </source>
</reference>
<dbReference type="Proteomes" id="UP001250858">
    <property type="component" value="Chromosome"/>
</dbReference>
<keyword evidence="4" id="KW-1185">Reference proteome</keyword>
<dbReference type="CDD" id="cd03673">
    <property type="entry name" value="NUDIX_Ap6A_hydrolase"/>
    <property type="match status" value="1"/>
</dbReference>
<dbReference type="EMBL" id="CP133762">
    <property type="protein sequence ID" value="WMX48891.1"/>
    <property type="molecule type" value="Genomic_DNA"/>
</dbReference>
<name>A0ABY9S3B7_9ACTN</name>
<dbReference type="EC" id="3.6.-.-" evidence="3"/>
<dbReference type="PROSITE" id="PS00893">
    <property type="entry name" value="NUDIX_BOX"/>
    <property type="match status" value="1"/>
</dbReference>
<keyword evidence="1 3" id="KW-0378">Hydrolase</keyword>
<evidence type="ECO:0000256" key="1">
    <source>
        <dbReference type="ARBA" id="ARBA00022801"/>
    </source>
</evidence>
<dbReference type="PANTHER" id="PTHR21340">
    <property type="entry name" value="DIADENOSINE 5,5-P1,P4-TETRAPHOSPHATE PYROPHOSPHOHYDROLASE MUTT"/>
    <property type="match status" value="1"/>
</dbReference>